<proteinExistence type="predicted"/>
<reference evidence="1" key="2">
    <citation type="submission" date="2025-08" db="UniProtKB">
        <authorList>
            <consortium name="Ensembl"/>
        </authorList>
    </citation>
    <scope>IDENTIFICATION</scope>
</reference>
<dbReference type="AlphaFoldDB" id="A0A9L0JEY1"/>
<evidence type="ECO:0000313" key="2">
    <source>
        <dbReference type="Proteomes" id="UP000694387"/>
    </source>
</evidence>
<sequence length="47" mass="5620">MTAVCMIWFFTPPSAHKYQRLCKNLQHWNIRPLDIKEPEILKGSYTI</sequence>
<dbReference type="Proteomes" id="UP000694387">
    <property type="component" value="Chromosome 13"/>
</dbReference>
<accession>A0A9L0JEY1</accession>
<evidence type="ECO:0000313" key="1">
    <source>
        <dbReference type="Ensembl" id="ENSEASP00005051881.1"/>
    </source>
</evidence>
<reference evidence="1" key="3">
    <citation type="submission" date="2025-09" db="UniProtKB">
        <authorList>
            <consortium name="Ensembl"/>
        </authorList>
    </citation>
    <scope>IDENTIFICATION</scope>
</reference>
<keyword evidence="2" id="KW-1185">Reference proteome</keyword>
<name>A0A9L0JEY1_EQUAS</name>
<dbReference type="GeneTree" id="ENSGT00390000000463"/>
<dbReference type="Ensembl" id="ENSEAST00005046632.1">
    <property type="protein sequence ID" value="ENSEASP00005051881.1"/>
    <property type="gene ID" value="ENSEASG00005014545.2"/>
</dbReference>
<protein>
    <submittedName>
        <fullName evidence="1">Uncharacterized protein</fullName>
    </submittedName>
</protein>
<reference evidence="1 2" key="1">
    <citation type="journal article" date="2020" name="Nat. Commun.">
        <title>Donkey genomes provide new insights into domestication and selection for coat color.</title>
        <authorList>
            <person name="Wang"/>
            <person name="C."/>
            <person name="Li"/>
            <person name="H."/>
            <person name="Guo"/>
            <person name="Y."/>
            <person name="Huang"/>
            <person name="J."/>
            <person name="Sun"/>
            <person name="Y."/>
            <person name="Min"/>
            <person name="J."/>
            <person name="Wang"/>
            <person name="J."/>
            <person name="Fang"/>
            <person name="X."/>
            <person name="Zhao"/>
            <person name="Z."/>
            <person name="Wang"/>
            <person name="S."/>
            <person name="Zhang"/>
            <person name="Y."/>
            <person name="Liu"/>
            <person name="Q."/>
            <person name="Jiang"/>
            <person name="Q."/>
            <person name="Wang"/>
            <person name="X."/>
            <person name="Guo"/>
            <person name="Y."/>
            <person name="Yang"/>
            <person name="C."/>
            <person name="Wang"/>
            <person name="Y."/>
            <person name="Tian"/>
            <person name="F."/>
            <person name="Zhuang"/>
            <person name="G."/>
            <person name="Fan"/>
            <person name="Y."/>
            <person name="Gao"/>
            <person name="Q."/>
            <person name="Li"/>
            <person name="Y."/>
            <person name="Ju"/>
            <person name="Z."/>
            <person name="Li"/>
            <person name="J."/>
            <person name="Li"/>
            <person name="R."/>
            <person name="Hou"/>
            <person name="M."/>
            <person name="Yang"/>
            <person name="G."/>
            <person name="Liu"/>
            <person name="G."/>
            <person name="Liu"/>
            <person name="W."/>
            <person name="Guo"/>
            <person name="J."/>
            <person name="Pan"/>
            <person name="S."/>
            <person name="Fan"/>
            <person name="G."/>
            <person name="Zhang"/>
            <person name="W."/>
            <person name="Zhang"/>
            <person name="R."/>
            <person name="Yu"/>
            <person name="J."/>
            <person name="Zhang"/>
            <person name="X."/>
            <person name="Yin"/>
            <person name="Q."/>
            <person name="Ji"/>
            <person name="C."/>
            <person name="Jin"/>
            <person name="Y."/>
            <person name="Yue"/>
            <person name="G."/>
            <person name="Liu"/>
            <person name="M."/>
            <person name="Xu"/>
            <person name="J."/>
            <person name="Liu"/>
            <person name="S."/>
            <person name="Jordana"/>
            <person name="J."/>
            <person name="Noce"/>
            <person name="A."/>
            <person name="Amills"/>
            <person name="M."/>
            <person name="Wu"/>
            <person name="D.D."/>
            <person name="Li"/>
            <person name="S."/>
            <person name="Zhou"/>
            <person name="X. and Zhong"/>
            <person name="J."/>
        </authorList>
    </citation>
    <scope>NUCLEOTIDE SEQUENCE [LARGE SCALE GENOMIC DNA]</scope>
</reference>
<organism evidence="1 2">
    <name type="scientific">Equus asinus</name>
    <name type="common">Donkey</name>
    <name type="synonym">Equus africanus asinus</name>
    <dbReference type="NCBI Taxonomy" id="9793"/>
    <lineage>
        <taxon>Eukaryota</taxon>
        <taxon>Metazoa</taxon>
        <taxon>Chordata</taxon>
        <taxon>Craniata</taxon>
        <taxon>Vertebrata</taxon>
        <taxon>Euteleostomi</taxon>
        <taxon>Mammalia</taxon>
        <taxon>Eutheria</taxon>
        <taxon>Laurasiatheria</taxon>
        <taxon>Perissodactyla</taxon>
        <taxon>Equidae</taxon>
        <taxon>Equus</taxon>
    </lineage>
</organism>